<reference evidence="2 3" key="1">
    <citation type="journal article" date="2003" name="Proc. Natl. Acad. Sci. U.S.A.">
        <title>Complete genome sequence of the marine planctomycete Pirellula sp. strain 1.</title>
        <authorList>
            <person name="Gloeckner F.O."/>
            <person name="Kube M."/>
            <person name="Bauer M."/>
            <person name="Teeling H."/>
            <person name="Lombardot T."/>
            <person name="Ludwig W."/>
            <person name="Gade D."/>
            <person name="Beck A."/>
            <person name="Borzym K."/>
            <person name="Heitmann K."/>
            <person name="Rabus R."/>
            <person name="Schlesner H."/>
            <person name="Amann R."/>
            <person name="Reinhardt R."/>
        </authorList>
    </citation>
    <scope>NUCLEOTIDE SEQUENCE [LARGE SCALE GENOMIC DNA]</scope>
    <source>
        <strain evidence="3">DSM 10527 / NCIMB 13988 / SH1</strain>
    </source>
</reference>
<accession>Q7URM9</accession>
<name>Q7URM9_RHOBA</name>
<sequence length="45" mass="4865">MASTKSLKQVSFASGLSTSRPLVANPHSSRMVKSRVLCRVDCLSQ</sequence>
<organism evidence="2 3">
    <name type="scientific">Rhodopirellula baltica (strain DSM 10527 / NCIMB 13988 / SH1)</name>
    <dbReference type="NCBI Taxonomy" id="243090"/>
    <lineage>
        <taxon>Bacteria</taxon>
        <taxon>Pseudomonadati</taxon>
        <taxon>Planctomycetota</taxon>
        <taxon>Planctomycetia</taxon>
        <taxon>Pirellulales</taxon>
        <taxon>Pirellulaceae</taxon>
        <taxon>Rhodopirellula</taxon>
    </lineage>
</organism>
<dbReference type="EMBL" id="BX294142">
    <property type="protein sequence ID" value="CAD74309.1"/>
    <property type="molecule type" value="Genomic_DNA"/>
</dbReference>
<feature type="region of interest" description="Disordered" evidence="1">
    <location>
        <begin position="1"/>
        <end position="25"/>
    </location>
</feature>
<dbReference type="InParanoid" id="Q7URM9"/>
<gene>
    <name evidence="2" type="ordered locus">RB5561</name>
</gene>
<dbReference type="EnsemblBacteria" id="CAD74309">
    <property type="protein sequence ID" value="CAD74309"/>
    <property type="gene ID" value="RB5561"/>
</dbReference>
<protein>
    <submittedName>
        <fullName evidence="2">Uncharacterized protein</fullName>
    </submittedName>
</protein>
<evidence type="ECO:0000256" key="1">
    <source>
        <dbReference type="SAM" id="MobiDB-lite"/>
    </source>
</evidence>
<dbReference type="KEGG" id="rba:RB5561"/>
<keyword evidence="3" id="KW-1185">Reference proteome</keyword>
<evidence type="ECO:0000313" key="3">
    <source>
        <dbReference type="Proteomes" id="UP000001025"/>
    </source>
</evidence>
<proteinExistence type="predicted"/>
<dbReference type="AlphaFoldDB" id="Q7URM9"/>
<feature type="compositionally biased region" description="Polar residues" evidence="1">
    <location>
        <begin position="1"/>
        <end position="20"/>
    </location>
</feature>
<evidence type="ECO:0000313" key="2">
    <source>
        <dbReference type="EMBL" id="CAD74309.1"/>
    </source>
</evidence>
<dbReference type="HOGENOM" id="CLU_3204498_0_0_0"/>
<dbReference type="Proteomes" id="UP000001025">
    <property type="component" value="Chromosome"/>
</dbReference>